<dbReference type="PANTHER" id="PTHR10146">
    <property type="entry name" value="PROLINE SYNTHETASE CO-TRANSCRIBED BACTERIAL HOMOLOG PROTEIN"/>
    <property type="match status" value="1"/>
</dbReference>
<protein>
    <recommendedName>
        <fullName evidence="2">Pyridoxal phosphate homeostasis protein</fullName>
        <shortName evidence="2">PLP homeostasis protein</shortName>
    </recommendedName>
</protein>
<gene>
    <name evidence="5" type="ORF">K0504_16610</name>
</gene>
<dbReference type="Pfam" id="PF01168">
    <property type="entry name" value="Ala_racemase_N"/>
    <property type="match status" value="1"/>
</dbReference>
<dbReference type="Gene3D" id="3.20.20.10">
    <property type="entry name" value="Alanine racemase"/>
    <property type="match status" value="1"/>
</dbReference>
<keyword evidence="6" id="KW-1185">Reference proteome</keyword>
<evidence type="ECO:0000259" key="4">
    <source>
        <dbReference type="Pfam" id="PF01168"/>
    </source>
</evidence>
<evidence type="ECO:0000256" key="3">
    <source>
        <dbReference type="RuleBase" id="RU004514"/>
    </source>
</evidence>
<evidence type="ECO:0000256" key="2">
    <source>
        <dbReference type="HAMAP-Rule" id="MF_02087"/>
    </source>
</evidence>
<proteinExistence type="inferred from homology"/>
<feature type="domain" description="Alanine racemase N-terminal" evidence="4">
    <location>
        <begin position="23"/>
        <end position="226"/>
    </location>
</feature>
<dbReference type="PANTHER" id="PTHR10146:SF14">
    <property type="entry name" value="PYRIDOXAL PHOSPHATE HOMEOSTASIS PROTEIN"/>
    <property type="match status" value="1"/>
</dbReference>
<dbReference type="InterPro" id="IPR011078">
    <property type="entry name" value="PyrdxlP_homeostasis"/>
</dbReference>
<organism evidence="5 6">
    <name type="scientific">Neiella holothuriorum</name>
    <dbReference type="NCBI Taxonomy" id="2870530"/>
    <lineage>
        <taxon>Bacteria</taxon>
        <taxon>Pseudomonadati</taxon>
        <taxon>Pseudomonadota</taxon>
        <taxon>Gammaproteobacteria</taxon>
        <taxon>Alteromonadales</taxon>
        <taxon>Echinimonadaceae</taxon>
        <taxon>Neiella</taxon>
    </lineage>
</organism>
<dbReference type="SUPFAM" id="SSF51419">
    <property type="entry name" value="PLP-binding barrel"/>
    <property type="match status" value="1"/>
</dbReference>
<dbReference type="PIRSF" id="PIRSF004848">
    <property type="entry name" value="YBL036c_PLPDEIII"/>
    <property type="match status" value="1"/>
</dbReference>
<sequence>MPTLAERFAAAYDQVQVAVEKAERVPNSVKLLAVSKTKPIADIEAVAALGQTDFGENYAQEAVEKAQKLAHLGLQWHFIGPIQSNKTRPLAEHMDWLHTVERDKIARRLSEQRPAELKPLQVCIQVNISAEPQKSGAMPADVKDLAALIQTLPNIELRGLMAIVENTADEAKLAQQFTAMQTLFDQLKTRYDNVDTLSMGMSQDLQHAINHGSTMVRIGTAIFGARQPRQSN</sequence>
<dbReference type="Proteomes" id="UP001166251">
    <property type="component" value="Unassembled WGS sequence"/>
</dbReference>
<feature type="modified residue" description="N6-(pyridoxal phosphate)lysine" evidence="2">
    <location>
        <position position="36"/>
    </location>
</feature>
<dbReference type="InterPro" id="IPR029066">
    <property type="entry name" value="PLP-binding_barrel"/>
</dbReference>
<comment type="function">
    <text evidence="2">Pyridoxal 5'-phosphate (PLP)-binding protein, which is involved in PLP homeostasis.</text>
</comment>
<dbReference type="HAMAP" id="MF_02087">
    <property type="entry name" value="PLP_homeostasis"/>
    <property type="match status" value="1"/>
</dbReference>
<comment type="caution">
    <text evidence="5">The sequence shown here is derived from an EMBL/GenBank/DDBJ whole genome shotgun (WGS) entry which is preliminary data.</text>
</comment>
<keyword evidence="1 2" id="KW-0663">Pyridoxal phosphate</keyword>
<name>A0ABS7EJY0_9GAMM</name>
<dbReference type="RefSeq" id="WP_220105284.1">
    <property type="nucleotide sequence ID" value="NZ_JAHZSS010000026.1"/>
</dbReference>
<evidence type="ECO:0000313" key="6">
    <source>
        <dbReference type="Proteomes" id="UP001166251"/>
    </source>
</evidence>
<comment type="similarity">
    <text evidence="2 3">Belongs to the pyridoxal phosphate-binding protein YggS/PROSC family.</text>
</comment>
<accession>A0ABS7EJY0</accession>
<dbReference type="EMBL" id="JAHZSS010000026">
    <property type="protein sequence ID" value="MBW8192662.1"/>
    <property type="molecule type" value="Genomic_DNA"/>
</dbReference>
<reference evidence="5" key="1">
    <citation type="submission" date="2021-07" db="EMBL/GenBank/DDBJ databases">
        <title>Neiella marina sp. nov., isolated from the intestinal content of sea cucumber Apostichopus japonicus.</title>
        <authorList>
            <person name="Bai X."/>
        </authorList>
    </citation>
    <scope>NUCLEOTIDE SEQUENCE</scope>
    <source>
        <strain evidence="5">126</strain>
    </source>
</reference>
<dbReference type="NCBIfam" id="TIGR00044">
    <property type="entry name" value="YggS family pyridoxal phosphate-dependent enzyme"/>
    <property type="match status" value="1"/>
</dbReference>
<evidence type="ECO:0000313" key="5">
    <source>
        <dbReference type="EMBL" id="MBW8192662.1"/>
    </source>
</evidence>
<dbReference type="InterPro" id="IPR001608">
    <property type="entry name" value="Ala_racemase_N"/>
</dbReference>
<dbReference type="CDD" id="cd06824">
    <property type="entry name" value="PLPDE_III_Yggs_like"/>
    <property type="match status" value="1"/>
</dbReference>
<dbReference type="PROSITE" id="PS01211">
    <property type="entry name" value="UPF0001"/>
    <property type="match status" value="1"/>
</dbReference>
<evidence type="ECO:0000256" key="1">
    <source>
        <dbReference type="ARBA" id="ARBA00022898"/>
    </source>
</evidence>